<comment type="catalytic activity">
    <reaction evidence="5 6 8">
        <text>Hydrolysis of proteins to small peptides in the presence of ATP and magnesium. alpha-casein is the usual test substrate. In the absence of ATP, only oligopeptides shorter than five residues are hydrolyzed (such as succinyl-Leu-Tyr-|-NHMec, and Leu-Tyr-Leu-|-Tyr-Trp, in which cleavage of the -Tyr-|-Leu- and -Tyr-|-Trp bonds also occurs).</text>
        <dbReference type="EC" id="3.4.21.92"/>
    </reaction>
</comment>
<dbReference type="CDD" id="cd07017">
    <property type="entry name" value="S14_ClpP_2"/>
    <property type="match status" value="1"/>
</dbReference>
<evidence type="ECO:0000256" key="11">
    <source>
        <dbReference type="RuleBase" id="RU003567"/>
    </source>
</evidence>
<evidence type="ECO:0000256" key="10">
    <source>
        <dbReference type="RuleBase" id="RU000550"/>
    </source>
</evidence>
<feature type="region of interest" description="Disordered" evidence="12">
    <location>
        <begin position="215"/>
        <end position="234"/>
    </location>
</feature>
<keyword evidence="6" id="KW-0963">Cytoplasm</keyword>
<gene>
    <name evidence="6 13" type="primary">clpP</name>
    <name evidence="13" type="ORF">A9D12_01875</name>
</gene>
<dbReference type="PANTHER" id="PTHR10381:SF11">
    <property type="entry name" value="ATP-DEPENDENT CLP PROTEASE PROTEOLYTIC SUBUNIT, MITOCHONDRIAL"/>
    <property type="match status" value="1"/>
</dbReference>
<dbReference type="EMBL" id="CP016033">
    <property type="protein sequence ID" value="ANK11898.1"/>
    <property type="molecule type" value="Genomic_DNA"/>
</dbReference>
<dbReference type="GO" id="GO:0004176">
    <property type="term" value="F:ATP-dependent peptidase activity"/>
    <property type="evidence" value="ECO:0007669"/>
    <property type="project" value="InterPro"/>
</dbReference>
<keyword evidence="3 6" id="KW-0378">Hydrolase</keyword>
<dbReference type="GO" id="GO:0004252">
    <property type="term" value="F:serine-type endopeptidase activity"/>
    <property type="evidence" value="ECO:0007669"/>
    <property type="project" value="UniProtKB-UniRule"/>
</dbReference>
<dbReference type="AlphaFoldDB" id="A0A192D066"/>
<evidence type="ECO:0000256" key="3">
    <source>
        <dbReference type="ARBA" id="ARBA00022801"/>
    </source>
</evidence>
<dbReference type="InterPro" id="IPR023562">
    <property type="entry name" value="ClpP/TepA"/>
</dbReference>
<comment type="similarity">
    <text evidence="1 6 11">Belongs to the peptidase S14 family.</text>
</comment>
<comment type="subunit">
    <text evidence="6">Fourteen ClpP subunits assemble into 2 heptameric rings which stack back to back to give a disk-like structure with a central cavity, resembling the structure of eukaryotic proteasomes.</text>
</comment>
<organism evidence="13 14">
    <name type="scientific">Erythrobacter neustonensis</name>
    <dbReference type="NCBI Taxonomy" id="1112"/>
    <lineage>
        <taxon>Bacteria</taxon>
        <taxon>Pseudomonadati</taxon>
        <taxon>Pseudomonadota</taxon>
        <taxon>Alphaproteobacteria</taxon>
        <taxon>Sphingomonadales</taxon>
        <taxon>Erythrobacteraceae</taxon>
        <taxon>Erythrobacter/Porphyrobacter group</taxon>
        <taxon>Erythrobacter</taxon>
    </lineage>
</organism>
<sequence>MIDLFGNAGDTYGTQGQFTRDPITGALVPVVVEQTSRGERSFDIFSRLLRERIVFVNGQVEDNMASLIVAQLLFLESENPSKPISMYINSPGGVVTAGLAIFDTMQYIKPRVSTVCIGQAASMGSFLLAAGEPGMRIALPNARIMVHQPSGGARGMASDIEIQAREILRIRARMNDLYVKFTGRTLDEIEKAMDRDTFLEAEEARAFGLVDKVFETRPENEEASSEDGTGGAPA</sequence>
<dbReference type="STRING" id="1112.A9D12_01875"/>
<dbReference type="FunFam" id="3.90.226.10:FF:000001">
    <property type="entry name" value="ATP-dependent Clp protease proteolytic subunit"/>
    <property type="match status" value="1"/>
</dbReference>
<evidence type="ECO:0000256" key="6">
    <source>
        <dbReference type="HAMAP-Rule" id="MF_00444"/>
    </source>
</evidence>
<accession>A0A192D066</accession>
<evidence type="ECO:0000256" key="1">
    <source>
        <dbReference type="ARBA" id="ARBA00007039"/>
    </source>
</evidence>
<keyword evidence="4 6" id="KW-0720">Serine protease</keyword>
<dbReference type="Gene3D" id="3.90.226.10">
    <property type="entry name" value="2-enoyl-CoA Hydratase, Chain A, domain 1"/>
    <property type="match status" value="1"/>
</dbReference>
<dbReference type="EC" id="3.4.21.92" evidence="6 9"/>
<dbReference type="GO" id="GO:0051117">
    <property type="term" value="F:ATPase binding"/>
    <property type="evidence" value="ECO:0007669"/>
    <property type="project" value="TreeGrafter"/>
</dbReference>
<dbReference type="NCBIfam" id="NF009205">
    <property type="entry name" value="PRK12553.1"/>
    <property type="match status" value="1"/>
</dbReference>
<proteinExistence type="inferred from homology"/>
<dbReference type="InterPro" id="IPR029045">
    <property type="entry name" value="ClpP/crotonase-like_dom_sf"/>
</dbReference>
<dbReference type="InterPro" id="IPR033135">
    <property type="entry name" value="ClpP_His_AS"/>
</dbReference>
<dbReference type="GO" id="GO:0009368">
    <property type="term" value="C:endopeptidase Clp complex"/>
    <property type="evidence" value="ECO:0007669"/>
    <property type="project" value="TreeGrafter"/>
</dbReference>
<dbReference type="KEGG" id="pns:A9D12_01875"/>
<dbReference type="GO" id="GO:0006515">
    <property type="term" value="P:protein quality control for misfolded or incompletely synthesized proteins"/>
    <property type="evidence" value="ECO:0007669"/>
    <property type="project" value="TreeGrafter"/>
</dbReference>
<dbReference type="Pfam" id="PF00574">
    <property type="entry name" value="CLP_protease"/>
    <property type="match status" value="1"/>
</dbReference>
<dbReference type="Proteomes" id="UP000078263">
    <property type="component" value="Chromosome"/>
</dbReference>
<reference evidence="13 14" key="1">
    <citation type="submission" date="2016-05" db="EMBL/GenBank/DDBJ databases">
        <title>Compelete Genome Sequence of Bacteriochlorophyll-Synthesizing Bacterium Porphyrobacter neustonensis DSM 9434.</title>
        <authorList>
            <person name="Shi X.-L."/>
            <person name="Wu Y.-H."/>
            <person name="Cheng H."/>
            <person name="Xu L."/>
            <person name="Zhang X.-Q."/>
            <person name="Wang C.-S."/>
            <person name="Xu X.-W."/>
        </authorList>
    </citation>
    <scope>NUCLEOTIDE SEQUENCE [LARGE SCALE GENOMIC DNA]</scope>
    <source>
        <strain evidence="13 14">DSM 9434</strain>
    </source>
</reference>
<dbReference type="OrthoDB" id="9802800at2"/>
<keyword evidence="14" id="KW-1185">Reference proteome</keyword>
<evidence type="ECO:0000313" key="13">
    <source>
        <dbReference type="EMBL" id="ANK11898.1"/>
    </source>
</evidence>
<dbReference type="PROSITE" id="PS00381">
    <property type="entry name" value="CLP_PROTEASE_SER"/>
    <property type="match status" value="1"/>
</dbReference>
<dbReference type="InterPro" id="IPR018215">
    <property type="entry name" value="ClpP_Ser_AS"/>
</dbReference>
<evidence type="ECO:0000256" key="5">
    <source>
        <dbReference type="ARBA" id="ARBA00034021"/>
    </source>
</evidence>
<feature type="active site" description="Nucleophile" evidence="6">
    <location>
        <position position="122"/>
    </location>
</feature>
<dbReference type="HAMAP" id="MF_00444">
    <property type="entry name" value="ClpP"/>
    <property type="match status" value="1"/>
</dbReference>
<dbReference type="PROSITE" id="PS00382">
    <property type="entry name" value="CLP_PROTEASE_HIS"/>
    <property type="match status" value="1"/>
</dbReference>
<dbReference type="GO" id="GO:0005737">
    <property type="term" value="C:cytoplasm"/>
    <property type="evidence" value="ECO:0007669"/>
    <property type="project" value="UniProtKB-SubCell"/>
</dbReference>
<dbReference type="SUPFAM" id="SSF52096">
    <property type="entry name" value="ClpP/crotonase"/>
    <property type="match status" value="1"/>
</dbReference>
<evidence type="ECO:0000256" key="12">
    <source>
        <dbReference type="SAM" id="MobiDB-lite"/>
    </source>
</evidence>
<evidence type="ECO:0000256" key="9">
    <source>
        <dbReference type="RuleBase" id="RU000549"/>
    </source>
</evidence>
<comment type="function">
    <text evidence="6 10">Cleaves peptides in various proteins in a process that requires ATP hydrolysis. Has a chymotrypsin-like activity. Plays a major role in the degradation of misfolded proteins.</text>
</comment>
<evidence type="ECO:0000313" key="14">
    <source>
        <dbReference type="Proteomes" id="UP000078263"/>
    </source>
</evidence>
<feature type="active site" evidence="6 8">
    <location>
        <position position="147"/>
    </location>
</feature>
<protein>
    <recommendedName>
        <fullName evidence="6 11">ATP-dependent Clp protease proteolytic subunit</fullName>
        <ecNumber evidence="6 9">3.4.21.92</ecNumber>
    </recommendedName>
    <alternativeName>
        <fullName evidence="6">Endopeptidase Clp</fullName>
    </alternativeName>
</protein>
<evidence type="ECO:0000256" key="7">
    <source>
        <dbReference type="PROSITE-ProRule" id="PRU10085"/>
    </source>
</evidence>
<name>A0A192D066_9SPHN</name>
<comment type="subcellular location">
    <subcellularLocation>
        <location evidence="6">Cytoplasm</location>
    </subcellularLocation>
</comment>
<dbReference type="NCBIfam" id="NF001368">
    <property type="entry name" value="PRK00277.1"/>
    <property type="match status" value="1"/>
</dbReference>
<evidence type="ECO:0000256" key="8">
    <source>
        <dbReference type="PROSITE-ProRule" id="PRU10086"/>
    </source>
</evidence>
<feature type="active site" evidence="7">
    <location>
        <position position="122"/>
    </location>
</feature>
<dbReference type="RefSeq" id="WP_068349271.1">
    <property type="nucleotide sequence ID" value="NZ_CP016033.1"/>
</dbReference>
<keyword evidence="2 6" id="KW-0645">Protease</keyword>
<evidence type="ECO:0000256" key="4">
    <source>
        <dbReference type="ARBA" id="ARBA00022825"/>
    </source>
</evidence>
<dbReference type="InterPro" id="IPR001907">
    <property type="entry name" value="ClpP"/>
</dbReference>
<evidence type="ECO:0000256" key="2">
    <source>
        <dbReference type="ARBA" id="ARBA00022670"/>
    </source>
</evidence>
<dbReference type="PANTHER" id="PTHR10381">
    <property type="entry name" value="ATP-DEPENDENT CLP PROTEASE PROTEOLYTIC SUBUNIT"/>
    <property type="match status" value="1"/>
</dbReference>
<dbReference type="PRINTS" id="PR00127">
    <property type="entry name" value="CLPPROTEASEP"/>
</dbReference>